<dbReference type="InterPro" id="IPR029618">
    <property type="entry name" value="CCDC172"/>
</dbReference>
<organism evidence="7 8">
    <name type="scientific">Alligator mississippiensis</name>
    <name type="common">American alligator</name>
    <dbReference type="NCBI Taxonomy" id="8496"/>
    <lineage>
        <taxon>Eukaryota</taxon>
        <taxon>Metazoa</taxon>
        <taxon>Chordata</taxon>
        <taxon>Craniata</taxon>
        <taxon>Vertebrata</taxon>
        <taxon>Euteleostomi</taxon>
        <taxon>Archelosauria</taxon>
        <taxon>Archosauria</taxon>
        <taxon>Crocodylia</taxon>
        <taxon>Alligatoridae</taxon>
        <taxon>Alligatorinae</taxon>
        <taxon>Alligator</taxon>
    </lineage>
</organism>
<evidence type="ECO:0000313" key="7">
    <source>
        <dbReference type="EMBL" id="KYO40527.1"/>
    </source>
</evidence>
<evidence type="ECO:0000313" key="8">
    <source>
        <dbReference type="Proteomes" id="UP000050525"/>
    </source>
</evidence>
<keyword evidence="8" id="KW-1185">Reference proteome</keyword>
<evidence type="ECO:0000256" key="1">
    <source>
        <dbReference type="ARBA" id="ARBA00004496"/>
    </source>
</evidence>
<evidence type="ECO:0000256" key="5">
    <source>
        <dbReference type="ARBA" id="ARBA00023054"/>
    </source>
</evidence>
<keyword evidence="4" id="KW-0963">Cytoplasm</keyword>
<comment type="subcellular location">
    <subcellularLocation>
        <location evidence="1">Cytoplasm</location>
    </subcellularLocation>
</comment>
<protein>
    <recommendedName>
        <fullName evidence="3">Coiled-coil domain-containing protein 172</fullName>
    </recommendedName>
</protein>
<evidence type="ECO:0000256" key="3">
    <source>
        <dbReference type="ARBA" id="ARBA00022327"/>
    </source>
</evidence>
<dbReference type="GO" id="GO:0005737">
    <property type="term" value="C:cytoplasm"/>
    <property type="evidence" value="ECO:0007669"/>
    <property type="project" value="UniProtKB-SubCell"/>
</dbReference>
<evidence type="ECO:0000256" key="2">
    <source>
        <dbReference type="ARBA" id="ARBA00008975"/>
    </source>
</evidence>
<evidence type="ECO:0000256" key="6">
    <source>
        <dbReference type="SAM" id="Coils"/>
    </source>
</evidence>
<gene>
    <name evidence="7" type="primary">CCDC172</name>
    <name evidence="7" type="ORF">Y1Q_0009557</name>
</gene>
<dbReference type="Proteomes" id="UP000050525">
    <property type="component" value="Unassembled WGS sequence"/>
</dbReference>
<name>A0A151NUJ1_ALLMI</name>
<feature type="coiled-coil region" evidence="6">
    <location>
        <begin position="31"/>
        <end position="86"/>
    </location>
</feature>
<dbReference type="eggNOG" id="ENOG502RZCX">
    <property type="taxonomic scope" value="Eukaryota"/>
</dbReference>
<dbReference type="EMBL" id="AKHW03001922">
    <property type="protein sequence ID" value="KYO40527.1"/>
    <property type="molecule type" value="Genomic_DNA"/>
</dbReference>
<comment type="caution">
    <text evidence="7">The sequence shown here is derived from an EMBL/GenBank/DDBJ whole genome shotgun (WGS) entry which is preliminary data.</text>
</comment>
<dbReference type="AlphaFoldDB" id="A0A151NUJ1"/>
<dbReference type="PANTHER" id="PTHR22419">
    <property type="entry name" value="COILED-COIL DOMAIN-CONTAINING PROTEIN 172"/>
    <property type="match status" value="1"/>
</dbReference>
<dbReference type="PANTHER" id="PTHR22419:SF2">
    <property type="entry name" value="COILED-COIL DOMAIN-CONTAINING PROTEIN 172"/>
    <property type="match status" value="1"/>
</dbReference>
<sequence length="119" mass="14343">MSLDALFQQILLTEQQAEEKRRLTHRVKLEIKRNHEQVMAIKEELREAKIQLETKVQHLSEKLFYLELLKKREDSIEKQKVELVNQKSILLNILKVLRELIFHWLEQGPTFLDCLLEVR</sequence>
<evidence type="ECO:0000256" key="4">
    <source>
        <dbReference type="ARBA" id="ARBA00022490"/>
    </source>
</evidence>
<reference evidence="7 8" key="1">
    <citation type="journal article" date="2012" name="Genome Biol.">
        <title>Sequencing three crocodilian genomes to illuminate the evolution of archosaurs and amniotes.</title>
        <authorList>
            <person name="St John J.A."/>
            <person name="Braun E.L."/>
            <person name="Isberg S.R."/>
            <person name="Miles L.G."/>
            <person name="Chong A.Y."/>
            <person name="Gongora J."/>
            <person name="Dalzell P."/>
            <person name="Moran C."/>
            <person name="Bed'hom B."/>
            <person name="Abzhanov A."/>
            <person name="Burgess S.C."/>
            <person name="Cooksey A.M."/>
            <person name="Castoe T.A."/>
            <person name="Crawford N.G."/>
            <person name="Densmore L.D."/>
            <person name="Drew J.C."/>
            <person name="Edwards S.V."/>
            <person name="Faircloth B.C."/>
            <person name="Fujita M.K."/>
            <person name="Greenwold M.J."/>
            <person name="Hoffmann F.G."/>
            <person name="Howard J.M."/>
            <person name="Iguchi T."/>
            <person name="Janes D.E."/>
            <person name="Khan S.Y."/>
            <person name="Kohno S."/>
            <person name="de Koning A.J."/>
            <person name="Lance S.L."/>
            <person name="McCarthy F.M."/>
            <person name="McCormack J.E."/>
            <person name="Merchant M.E."/>
            <person name="Peterson D.G."/>
            <person name="Pollock D.D."/>
            <person name="Pourmand N."/>
            <person name="Raney B.J."/>
            <person name="Roessler K.A."/>
            <person name="Sanford J.R."/>
            <person name="Sawyer R.H."/>
            <person name="Schmidt C.J."/>
            <person name="Triplett E.W."/>
            <person name="Tuberville T.D."/>
            <person name="Venegas-Anaya M."/>
            <person name="Howard J.T."/>
            <person name="Jarvis E.D."/>
            <person name="Guillette L.J.Jr."/>
            <person name="Glenn T.C."/>
            <person name="Green R.E."/>
            <person name="Ray D.A."/>
        </authorList>
    </citation>
    <scope>NUCLEOTIDE SEQUENCE [LARGE SCALE GENOMIC DNA]</scope>
    <source>
        <strain evidence="7">KSC_2009_1</strain>
    </source>
</reference>
<keyword evidence="5 6" id="KW-0175">Coiled coil</keyword>
<accession>A0A151NUJ1</accession>
<proteinExistence type="inferred from homology"/>
<comment type="similarity">
    <text evidence="2">Belongs to the CCDC172 family.</text>
</comment>